<dbReference type="GO" id="GO:0008999">
    <property type="term" value="F:protein-N-terminal-alanine acetyltransferase activity"/>
    <property type="evidence" value="ECO:0007669"/>
    <property type="project" value="TreeGrafter"/>
</dbReference>
<proteinExistence type="predicted"/>
<name>A0A417YID9_9BACI</name>
<organism evidence="2 3">
    <name type="scientific">Oceanobacillus profundus</name>
    <dbReference type="NCBI Taxonomy" id="372463"/>
    <lineage>
        <taxon>Bacteria</taxon>
        <taxon>Bacillati</taxon>
        <taxon>Bacillota</taxon>
        <taxon>Bacilli</taxon>
        <taxon>Bacillales</taxon>
        <taxon>Bacillaceae</taxon>
        <taxon>Oceanobacillus</taxon>
    </lineage>
</organism>
<protein>
    <submittedName>
        <fullName evidence="2">N-acetyltransferase</fullName>
    </submittedName>
</protein>
<dbReference type="Pfam" id="PF13302">
    <property type="entry name" value="Acetyltransf_3"/>
    <property type="match status" value="1"/>
</dbReference>
<dbReference type="Proteomes" id="UP000285456">
    <property type="component" value="Unassembled WGS sequence"/>
</dbReference>
<dbReference type="PANTHER" id="PTHR43792:SF9">
    <property type="entry name" value="RIBOSOMAL-PROTEIN-ALANINE ACETYLTRANSFERASE"/>
    <property type="match status" value="1"/>
</dbReference>
<keyword evidence="3" id="KW-1185">Reference proteome</keyword>
<evidence type="ECO:0000313" key="3">
    <source>
        <dbReference type="Proteomes" id="UP000285456"/>
    </source>
</evidence>
<dbReference type="Gene3D" id="3.40.630.30">
    <property type="match status" value="1"/>
</dbReference>
<dbReference type="InterPro" id="IPR016181">
    <property type="entry name" value="Acyl_CoA_acyltransferase"/>
</dbReference>
<sequence>MNSFPILETSRLRLREIKETDAASMLAYLSDTEVMKHYGLEPFQTIEEAFDEISWYQSTLKQKTGIRWGITLKEESVVIGSCGFLNIASQHYRSEIGYELHRNYWGKGIASEALGAVIAYGFEQLKLQRIQALIEPPNIASIKLAEKQGFVREGLLRNYEYTCGKFDDMYMYSLLGQDFATSIKGKL</sequence>
<dbReference type="EMBL" id="QWEH01000005">
    <property type="protein sequence ID" value="RHW32706.1"/>
    <property type="molecule type" value="Genomic_DNA"/>
</dbReference>
<gene>
    <name evidence="2" type="ORF">D1B32_09715</name>
</gene>
<evidence type="ECO:0000259" key="1">
    <source>
        <dbReference type="PROSITE" id="PS51186"/>
    </source>
</evidence>
<feature type="domain" description="N-acetyltransferase" evidence="1">
    <location>
        <begin position="12"/>
        <end position="176"/>
    </location>
</feature>
<dbReference type="SUPFAM" id="SSF55729">
    <property type="entry name" value="Acyl-CoA N-acyltransferases (Nat)"/>
    <property type="match status" value="1"/>
</dbReference>
<keyword evidence="2" id="KW-0808">Transferase</keyword>
<dbReference type="PROSITE" id="PS51186">
    <property type="entry name" value="GNAT"/>
    <property type="match status" value="1"/>
</dbReference>
<reference evidence="2 3" key="1">
    <citation type="journal article" date="2007" name="Int. J. Syst. Evol. Microbiol.">
        <title>Oceanobacillus profundus sp. nov., isolated from a deep-sea sediment core.</title>
        <authorList>
            <person name="Kim Y.G."/>
            <person name="Choi D.H."/>
            <person name="Hyun S."/>
            <person name="Cho B.C."/>
        </authorList>
    </citation>
    <scope>NUCLEOTIDE SEQUENCE [LARGE SCALE GENOMIC DNA]</scope>
    <source>
        <strain evidence="2 3">DSM 18246</strain>
    </source>
</reference>
<dbReference type="GO" id="GO:0005737">
    <property type="term" value="C:cytoplasm"/>
    <property type="evidence" value="ECO:0007669"/>
    <property type="project" value="TreeGrafter"/>
</dbReference>
<dbReference type="InterPro" id="IPR051531">
    <property type="entry name" value="N-acetyltransferase"/>
</dbReference>
<dbReference type="AlphaFoldDB" id="A0A417YID9"/>
<comment type="caution">
    <text evidence="2">The sequence shown here is derived from an EMBL/GenBank/DDBJ whole genome shotgun (WGS) entry which is preliminary data.</text>
</comment>
<accession>A0A417YID9</accession>
<dbReference type="OrthoDB" id="9811523at2"/>
<dbReference type="PANTHER" id="PTHR43792">
    <property type="entry name" value="GNAT FAMILY, PUTATIVE (AFU_ORTHOLOGUE AFUA_3G00765)-RELATED-RELATED"/>
    <property type="match status" value="1"/>
</dbReference>
<dbReference type="InterPro" id="IPR000182">
    <property type="entry name" value="GNAT_dom"/>
</dbReference>
<evidence type="ECO:0000313" key="2">
    <source>
        <dbReference type="EMBL" id="RHW32706.1"/>
    </source>
</evidence>